<protein>
    <submittedName>
        <fullName evidence="7">Serine protease</fullName>
    </submittedName>
</protein>
<dbReference type="Gene3D" id="1.20.120.980">
    <property type="entry name" value="Serine carboxypeptidase S28, SKS domain"/>
    <property type="match status" value="1"/>
</dbReference>
<keyword evidence="2 7" id="KW-0645">Protease</keyword>
<organism evidence="7">
    <name type="scientific">Entamoeba invadens</name>
    <dbReference type="NCBI Taxonomy" id="33085"/>
    <lineage>
        <taxon>Eukaryota</taxon>
        <taxon>Amoebozoa</taxon>
        <taxon>Evosea</taxon>
        <taxon>Archamoebae</taxon>
        <taxon>Mastigamoebida</taxon>
        <taxon>Entamoebidae</taxon>
        <taxon>Entamoeba</taxon>
    </lineage>
</organism>
<evidence type="ECO:0000313" key="8">
    <source>
        <dbReference type="EMBL" id="BAN41141.1"/>
    </source>
</evidence>
<evidence type="ECO:0000256" key="3">
    <source>
        <dbReference type="ARBA" id="ARBA00022729"/>
    </source>
</evidence>
<feature type="signal peptide" evidence="6">
    <location>
        <begin position="1"/>
        <end position="20"/>
    </location>
</feature>
<accession>C7G1H6</accession>
<dbReference type="InterPro" id="IPR008758">
    <property type="entry name" value="Peptidase_S28"/>
</dbReference>
<evidence type="ECO:0000256" key="1">
    <source>
        <dbReference type="ARBA" id="ARBA00011079"/>
    </source>
</evidence>
<dbReference type="AlphaFoldDB" id="C7G1H6"/>
<keyword evidence="5" id="KW-0325">Glycoprotein</keyword>
<name>C7G1H6_ENTIV</name>
<dbReference type="EMBL" id="AB474585">
    <property type="protein sequence ID" value="BAH98105.1"/>
    <property type="molecule type" value="Genomic_DNA"/>
</dbReference>
<comment type="similarity">
    <text evidence="1">Belongs to the peptidase S28 family.</text>
</comment>
<dbReference type="InterPro" id="IPR042269">
    <property type="entry name" value="Ser_carbopepase_S28_SKS"/>
</dbReference>
<dbReference type="EMBL" id="AK422680">
    <property type="protein sequence ID" value="BAN41141.1"/>
    <property type="molecule type" value="mRNA"/>
</dbReference>
<dbReference type="PANTHER" id="PTHR11010:SF117">
    <property type="entry name" value="SERINE PROTEASE 16"/>
    <property type="match status" value="1"/>
</dbReference>
<dbReference type="SUPFAM" id="SSF53474">
    <property type="entry name" value="alpha/beta-Hydrolases"/>
    <property type="match status" value="1"/>
</dbReference>
<dbReference type="GO" id="GO:0008239">
    <property type="term" value="F:dipeptidyl-peptidase activity"/>
    <property type="evidence" value="ECO:0007669"/>
    <property type="project" value="TreeGrafter"/>
</dbReference>
<sequence length="468" mass="53205">MQIFFFIVVAFSLNFQRVRFSKEELEADNTGLYMDQPLDHFDLTNTKKISIQYFLNDTYFTPEGPLFVDLGGEGAASAGAIGGKFVIDKYAQKYKGMMLAIEHRFYGRSLPVGGLSQENLGYLSGIQALEDYIHIISEIKKQNQITGPVIVFGGSYSGNLAVWIRQKYPNVVYAAVASSAPLLATNQFTQFMDVIEKDMGPQCAAAWKQANANIEQLYKTADGIKQIQTDFKTCKDIKNDKDFTLFLQEIQANFISYPQYNNKKEKGKKCEDVCNILTGEDTPYNGMKKLVEFMLNDMKLTCSPSSYDQMLIEMAKTEGEFDVTKPNSFASTRSWAWQICSEYSFFQPITETQPFDQRLNNDFYYANCKDIFGVSKEKLDKKIKHTNMMYGAMSPRVTNVAFTSGSFDPWSPLAKHETQYNDVDCYASYIEGTSHCADLYSETEEDPVQLNTQRTETAAFIDELIKRY</sequence>
<reference evidence="7" key="1">
    <citation type="journal article" date="2009" name="Parasitol. Res.">
        <title>Involvement of serine proteases in the excystation and metacystic development of Entamoeba invadens.</title>
        <authorList>
            <person name="Makioka A."/>
            <person name="Kumagai M."/>
            <person name="Kobayashi S."/>
            <person name="Takeuchi T."/>
        </authorList>
    </citation>
    <scope>NUCLEOTIDE SEQUENCE</scope>
    <source>
        <strain evidence="7">IP-1</strain>
    </source>
</reference>
<keyword evidence="4" id="KW-0378">Hydrolase</keyword>
<dbReference type="GO" id="GO:0006508">
    <property type="term" value="P:proteolysis"/>
    <property type="evidence" value="ECO:0007669"/>
    <property type="project" value="UniProtKB-KW"/>
</dbReference>
<evidence type="ECO:0000256" key="2">
    <source>
        <dbReference type="ARBA" id="ARBA00022670"/>
    </source>
</evidence>
<dbReference type="GO" id="GO:0070008">
    <property type="term" value="F:serine-type exopeptidase activity"/>
    <property type="evidence" value="ECO:0007669"/>
    <property type="project" value="InterPro"/>
</dbReference>
<dbReference type="VEuPathDB" id="AmoebaDB:EIN_056770"/>
<feature type="chain" id="PRO_5007648939" evidence="6">
    <location>
        <begin position="21"/>
        <end position="468"/>
    </location>
</feature>
<proteinExistence type="evidence at transcript level"/>
<gene>
    <name evidence="7" type="primary">EiS28-1</name>
</gene>
<evidence type="ECO:0000256" key="5">
    <source>
        <dbReference type="ARBA" id="ARBA00023180"/>
    </source>
</evidence>
<dbReference type="PANTHER" id="PTHR11010">
    <property type="entry name" value="PROTEASE S28 PRO-X CARBOXYPEPTIDASE-RELATED"/>
    <property type="match status" value="1"/>
</dbReference>
<dbReference type="Gene3D" id="3.40.50.1820">
    <property type="entry name" value="alpha/beta hydrolase"/>
    <property type="match status" value="1"/>
</dbReference>
<evidence type="ECO:0000256" key="4">
    <source>
        <dbReference type="ARBA" id="ARBA00022801"/>
    </source>
</evidence>
<keyword evidence="3 6" id="KW-0732">Signal</keyword>
<evidence type="ECO:0000256" key="6">
    <source>
        <dbReference type="SAM" id="SignalP"/>
    </source>
</evidence>
<dbReference type="ESTHER" id="entiv-c7g1h6">
    <property type="family name" value="Prolylcarboxypeptidase"/>
</dbReference>
<dbReference type="InterPro" id="IPR029058">
    <property type="entry name" value="AB_hydrolase_fold"/>
</dbReference>
<dbReference type="OMA" id="NDYIDSQ"/>
<evidence type="ECO:0000313" key="7">
    <source>
        <dbReference type="EMBL" id="BAH98105.1"/>
    </source>
</evidence>
<reference evidence="8" key="2">
    <citation type="submission" date="2012-06" db="EMBL/GenBank/DDBJ databases">
        <title>Short 5' UTR of Entamoeba genes.</title>
        <authorList>
            <person name="Hiranuka K."/>
            <person name="Kumagai M."/>
            <person name="Wakaguri H."/>
            <person name="Suzuki Y."/>
            <person name="Sugano S."/>
            <person name="Watanabe J."/>
            <person name="Makioka A."/>
        </authorList>
    </citation>
    <scope>NUCLEOTIDE SEQUENCE</scope>
    <source>
        <strain evidence="8">IP1</strain>
    </source>
</reference>
<dbReference type="Pfam" id="PF05577">
    <property type="entry name" value="Peptidase_S28"/>
    <property type="match status" value="1"/>
</dbReference>